<evidence type="ECO:0000313" key="1">
    <source>
        <dbReference type="EMBL" id="NME69349.1"/>
    </source>
</evidence>
<dbReference type="PROSITE" id="PS51257">
    <property type="entry name" value="PROKAR_LIPOPROTEIN"/>
    <property type="match status" value="1"/>
</dbReference>
<dbReference type="Proteomes" id="UP000576082">
    <property type="component" value="Unassembled WGS sequence"/>
</dbReference>
<name>A0A7X9RV84_9BACT</name>
<dbReference type="EMBL" id="JABANE010000040">
    <property type="protein sequence ID" value="NME69349.1"/>
    <property type="molecule type" value="Genomic_DNA"/>
</dbReference>
<keyword evidence="2" id="KW-1185">Reference proteome</keyword>
<organism evidence="1 2">
    <name type="scientific">Flammeovirga aprica JL-4</name>
    <dbReference type="NCBI Taxonomy" id="694437"/>
    <lineage>
        <taxon>Bacteria</taxon>
        <taxon>Pseudomonadati</taxon>
        <taxon>Bacteroidota</taxon>
        <taxon>Cytophagia</taxon>
        <taxon>Cytophagales</taxon>
        <taxon>Flammeovirgaceae</taxon>
        <taxon>Flammeovirga</taxon>
    </lineage>
</organism>
<dbReference type="RefSeq" id="WP_169657626.1">
    <property type="nucleotide sequence ID" value="NZ_JABANE010000040.1"/>
</dbReference>
<accession>A0A7X9RV84</accession>
<protein>
    <recommendedName>
        <fullName evidence="3">Lipoprotein</fullName>
    </recommendedName>
</protein>
<comment type="caution">
    <text evidence="1">The sequence shown here is derived from an EMBL/GenBank/DDBJ whole genome shotgun (WGS) entry which is preliminary data.</text>
</comment>
<dbReference type="AlphaFoldDB" id="A0A7X9RV84"/>
<proteinExistence type="predicted"/>
<gene>
    <name evidence="1" type="ORF">HHU12_15340</name>
</gene>
<sequence>MKKLIASIFLAGTIMGCSDKVENDLTPADNSGFYQWSTSFNTNLIEGEDTTAVSTGIIPTAELNVSAQGDVEFKTYKYELKADAEGGLVIVDGQVQYDLFVVETKTGTIAQSLAGEFSINYSTSCLEGKDIVQTPSIKTYFIKNYAPVKQEEGGFTKDVCSEEIP</sequence>
<evidence type="ECO:0008006" key="3">
    <source>
        <dbReference type="Google" id="ProtNLM"/>
    </source>
</evidence>
<evidence type="ECO:0000313" key="2">
    <source>
        <dbReference type="Proteomes" id="UP000576082"/>
    </source>
</evidence>
<reference evidence="1 2" key="1">
    <citation type="submission" date="2020-04" db="EMBL/GenBank/DDBJ databases">
        <title>Flammeovirga sp. SR4, a novel species isolated from seawater.</title>
        <authorList>
            <person name="Wang X."/>
        </authorList>
    </citation>
    <scope>NUCLEOTIDE SEQUENCE [LARGE SCALE GENOMIC DNA]</scope>
    <source>
        <strain evidence="1 2">ATCC 23126</strain>
    </source>
</reference>